<organism evidence="1 2">
    <name type="scientific">Ascaris lumbricoides</name>
    <name type="common">Giant roundworm</name>
    <dbReference type="NCBI Taxonomy" id="6252"/>
    <lineage>
        <taxon>Eukaryota</taxon>
        <taxon>Metazoa</taxon>
        <taxon>Ecdysozoa</taxon>
        <taxon>Nematoda</taxon>
        <taxon>Chromadorea</taxon>
        <taxon>Rhabditida</taxon>
        <taxon>Spirurina</taxon>
        <taxon>Ascaridomorpha</taxon>
        <taxon>Ascaridoidea</taxon>
        <taxon>Ascarididae</taxon>
        <taxon>Ascaris</taxon>
    </lineage>
</organism>
<proteinExistence type="predicted"/>
<dbReference type="WBParaSite" id="ALUE_0000379601-mRNA-1">
    <property type="protein sequence ID" value="ALUE_0000379601-mRNA-1"/>
    <property type="gene ID" value="ALUE_0000379601"/>
</dbReference>
<name>A0A0M3HPH4_ASCLU</name>
<evidence type="ECO:0000313" key="2">
    <source>
        <dbReference type="WBParaSite" id="ALUE_0000379601-mRNA-1"/>
    </source>
</evidence>
<sequence length="130" mass="14529">MPTEHLHHCDEFFTEMALARFADKALVMKRLVGDAKRINGQRSRNIAERVVGCAHREVVRLATRRASTFAEARRAAFTAKPTMSASGVVRSYTPEHHECVDLLLPERTKSNVAMSSTELEMPSEVNGSFV</sequence>
<protein>
    <submittedName>
        <fullName evidence="2">Transposase</fullName>
    </submittedName>
</protein>
<accession>A0A0M3HPH4</accession>
<dbReference type="AlphaFoldDB" id="A0A0M3HPH4"/>
<evidence type="ECO:0000313" key="1">
    <source>
        <dbReference type="Proteomes" id="UP000036681"/>
    </source>
</evidence>
<dbReference type="Proteomes" id="UP000036681">
    <property type="component" value="Unplaced"/>
</dbReference>
<keyword evidence="1" id="KW-1185">Reference proteome</keyword>
<reference evidence="2" key="1">
    <citation type="submission" date="2017-02" db="UniProtKB">
        <authorList>
            <consortium name="WormBaseParasite"/>
        </authorList>
    </citation>
    <scope>IDENTIFICATION</scope>
</reference>